<protein>
    <recommendedName>
        <fullName evidence="3">histidine kinase</fullName>
        <ecNumber evidence="3">2.7.13.3</ecNumber>
    </recommendedName>
</protein>
<evidence type="ECO:0000256" key="7">
    <source>
        <dbReference type="ARBA" id="ARBA00022777"/>
    </source>
</evidence>
<evidence type="ECO:0000256" key="4">
    <source>
        <dbReference type="ARBA" id="ARBA00022475"/>
    </source>
</evidence>
<dbReference type="Gene3D" id="3.30.565.10">
    <property type="entry name" value="Histidine kinase-like ATPase, C-terminal domain"/>
    <property type="match status" value="1"/>
</dbReference>
<dbReference type="OrthoDB" id="9121563at2"/>
<dbReference type="InterPro" id="IPR005467">
    <property type="entry name" value="His_kinase_dom"/>
</dbReference>
<dbReference type="RefSeq" id="WP_012142317.1">
    <property type="nucleotide sequence ID" value="NC_009831.1"/>
</dbReference>
<keyword evidence="9" id="KW-1133">Transmembrane helix</keyword>
<dbReference type="GO" id="GO:0005524">
    <property type="term" value="F:ATP binding"/>
    <property type="evidence" value="ECO:0007669"/>
    <property type="project" value="UniProtKB-KW"/>
</dbReference>
<dbReference type="InterPro" id="IPR050980">
    <property type="entry name" value="2C_sensor_his_kinase"/>
</dbReference>
<feature type="transmembrane region" description="Helical" evidence="9">
    <location>
        <begin position="12"/>
        <end position="35"/>
    </location>
</feature>
<comment type="catalytic activity">
    <reaction evidence="1">
        <text>ATP + protein L-histidine = ADP + protein N-phospho-L-histidine.</text>
        <dbReference type="EC" id="2.7.13.3"/>
    </reaction>
</comment>
<evidence type="ECO:0000256" key="3">
    <source>
        <dbReference type="ARBA" id="ARBA00012438"/>
    </source>
</evidence>
<dbReference type="KEGG" id="sse:Ssed_1973"/>
<dbReference type="Proteomes" id="UP000002015">
    <property type="component" value="Chromosome"/>
</dbReference>
<reference evidence="11 12" key="1">
    <citation type="submission" date="2007-08" db="EMBL/GenBank/DDBJ databases">
        <title>Complete sequence of Shewanella sediminis HAW-EB3.</title>
        <authorList>
            <consortium name="US DOE Joint Genome Institute"/>
            <person name="Copeland A."/>
            <person name="Lucas S."/>
            <person name="Lapidus A."/>
            <person name="Barry K."/>
            <person name="Glavina del Rio T."/>
            <person name="Dalin E."/>
            <person name="Tice H."/>
            <person name="Pitluck S."/>
            <person name="Chertkov O."/>
            <person name="Brettin T."/>
            <person name="Bruce D."/>
            <person name="Detter J.C."/>
            <person name="Han C."/>
            <person name="Schmutz J."/>
            <person name="Larimer F."/>
            <person name="Land M."/>
            <person name="Hauser L."/>
            <person name="Kyrpides N."/>
            <person name="Kim E."/>
            <person name="Zhao J.-S."/>
            <person name="Richardson P."/>
        </authorList>
    </citation>
    <scope>NUCLEOTIDE SEQUENCE [LARGE SCALE GENOMIC DNA]</scope>
    <source>
        <strain evidence="11 12">HAW-EB3</strain>
    </source>
</reference>
<evidence type="ECO:0000313" key="11">
    <source>
        <dbReference type="EMBL" id="ABV36582.1"/>
    </source>
</evidence>
<keyword evidence="9" id="KW-0812">Transmembrane</keyword>
<dbReference type="SUPFAM" id="SSF47384">
    <property type="entry name" value="Homodimeric domain of signal transducing histidine kinase"/>
    <property type="match status" value="1"/>
</dbReference>
<evidence type="ECO:0000256" key="5">
    <source>
        <dbReference type="ARBA" id="ARBA00022679"/>
    </source>
</evidence>
<comment type="subcellular location">
    <subcellularLocation>
        <location evidence="2">Cell membrane</location>
        <topology evidence="2">Multi-pass membrane protein</topology>
    </subcellularLocation>
</comment>
<keyword evidence="6" id="KW-0547">Nucleotide-binding</keyword>
<evidence type="ECO:0000256" key="6">
    <source>
        <dbReference type="ARBA" id="ARBA00022741"/>
    </source>
</evidence>
<evidence type="ECO:0000256" key="2">
    <source>
        <dbReference type="ARBA" id="ARBA00004651"/>
    </source>
</evidence>
<dbReference type="SUPFAM" id="SSF55874">
    <property type="entry name" value="ATPase domain of HSP90 chaperone/DNA topoisomerase II/histidine kinase"/>
    <property type="match status" value="1"/>
</dbReference>
<dbReference type="GO" id="GO:0005886">
    <property type="term" value="C:plasma membrane"/>
    <property type="evidence" value="ECO:0007669"/>
    <property type="project" value="UniProtKB-SubCell"/>
</dbReference>
<keyword evidence="8" id="KW-0067">ATP-binding</keyword>
<dbReference type="CDD" id="cd00082">
    <property type="entry name" value="HisKA"/>
    <property type="match status" value="1"/>
</dbReference>
<dbReference type="GO" id="GO:0000155">
    <property type="term" value="F:phosphorelay sensor kinase activity"/>
    <property type="evidence" value="ECO:0007669"/>
    <property type="project" value="InterPro"/>
</dbReference>
<evidence type="ECO:0000259" key="10">
    <source>
        <dbReference type="PROSITE" id="PS50109"/>
    </source>
</evidence>
<proteinExistence type="predicted"/>
<dbReference type="EC" id="2.7.13.3" evidence="3"/>
<feature type="domain" description="Histidine kinase" evidence="10">
    <location>
        <begin position="228"/>
        <end position="422"/>
    </location>
</feature>
<sequence precursor="true">MKIKPSIKVSFLITMLLLGAGVSTMYSGLMFHYFIKGLNVATQDIMKQIGNIRTIPDKQPVAGQFYVSEFWNDVPEHIKIKFDSIPTIEEGLAVEAEKTLTGYPTAIFFLMQVKNNYGDKRFVYRVVYNTDPMVKEMENIHIDSINIILMIFVSTIFIFYLFTLFIFRRISRPVEKLGNWAQSLNEKSLDEPQPTFEYKELNQLAELIHKSLNSVKEVLNREHDFLRYASHELRTPIAVMRTNIELLTKMNRVEGASDKQVTVLKRIDRASMTIGHLTEVLLWLGRDDSSELDTQDLDLDKLVSEISAELKYLLNGKPVNVLLTTEAKRLKLPTTVCRIVLANLIRNAYQHTQSGIVDIRQIGDQIIIENTSDEDETNSVQGELGFGLGLQLTQKLIKKFGWQYSSQTTQDERNHVSVVIFS</sequence>
<evidence type="ECO:0000256" key="1">
    <source>
        <dbReference type="ARBA" id="ARBA00000085"/>
    </source>
</evidence>
<name>A8FUQ9_SHESH</name>
<keyword evidence="12" id="KW-1185">Reference proteome</keyword>
<keyword evidence="7 11" id="KW-0418">Kinase</keyword>
<dbReference type="EMBL" id="CP000821">
    <property type="protein sequence ID" value="ABV36582.1"/>
    <property type="molecule type" value="Genomic_DNA"/>
</dbReference>
<dbReference type="HOGENOM" id="CLU_000445_89_37_6"/>
<gene>
    <name evidence="11" type="ordered locus">Ssed_1973</name>
</gene>
<keyword evidence="4" id="KW-1003">Cell membrane</keyword>
<dbReference type="Gene3D" id="6.10.340.10">
    <property type="match status" value="1"/>
</dbReference>
<evidence type="ECO:0000256" key="9">
    <source>
        <dbReference type="SAM" id="Phobius"/>
    </source>
</evidence>
<dbReference type="PANTHER" id="PTHR44936:SF10">
    <property type="entry name" value="SENSOR PROTEIN RSTB"/>
    <property type="match status" value="1"/>
</dbReference>
<dbReference type="eggNOG" id="COG0642">
    <property type="taxonomic scope" value="Bacteria"/>
</dbReference>
<dbReference type="PROSITE" id="PS50109">
    <property type="entry name" value="HIS_KIN"/>
    <property type="match status" value="1"/>
</dbReference>
<dbReference type="InterPro" id="IPR036097">
    <property type="entry name" value="HisK_dim/P_sf"/>
</dbReference>
<dbReference type="STRING" id="425104.Ssed_1973"/>
<dbReference type="Gene3D" id="1.10.287.130">
    <property type="match status" value="1"/>
</dbReference>
<dbReference type="PANTHER" id="PTHR44936">
    <property type="entry name" value="SENSOR PROTEIN CREC"/>
    <property type="match status" value="1"/>
</dbReference>
<dbReference type="Pfam" id="PF00512">
    <property type="entry name" value="HisKA"/>
    <property type="match status" value="1"/>
</dbReference>
<dbReference type="AlphaFoldDB" id="A8FUQ9"/>
<keyword evidence="5" id="KW-0808">Transferase</keyword>
<dbReference type="InterPro" id="IPR003661">
    <property type="entry name" value="HisK_dim/P_dom"/>
</dbReference>
<accession>A8FUQ9</accession>
<feature type="transmembrane region" description="Helical" evidence="9">
    <location>
        <begin position="145"/>
        <end position="167"/>
    </location>
</feature>
<organism evidence="11 12">
    <name type="scientific">Shewanella sediminis (strain HAW-EB3)</name>
    <dbReference type="NCBI Taxonomy" id="425104"/>
    <lineage>
        <taxon>Bacteria</taxon>
        <taxon>Pseudomonadati</taxon>
        <taxon>Pseudomonadota</taxon>
        <taxon>Gammaproteobacteria</taxon>
        <taxon>Alteromonadales</taxon>
        <taxon>Shewanellaceae</taxon>
        <taxon>Shewanella</taxon>
    </lineage>
</organism>
<keyword evidence="9" id="KW-0472">Membrane</keyword>
<evidence type="ECO:0000256" key="8">
    <source>
        <dbReference type="ARBA" id="ARBA00022840"/>
    </source>
</evidence>
<evidence type="ECO:0000313" key="12">
    <source>
        <dbReference type="Proteomes" id="UP000002015"/>
    </source>
</evidence>
<dbReference type="SMART" id="SM00388">
    <property type="entry name" value="HisKA"/>
    <property type="match status" value="1"/>
</dbReference>
<dbReference type="InterPro" id="IPR036890">
    <property type="entry name" value="HATPase_C_sf"/>
</dbReference>